<reference evidence="1" key="2">
    <citation type="journal article" date="2022" name="New Phytol.">
        <title>Evolutionary transition to the ectomycorrhizal habit in the genomes of a hyperdiverse lineage of mushroom-forming fungi.</title>
        <authorList>
            <person name="Looney B."/>
            <person name="Miyauchi S."/>
            <person name="Morin E."/>
            <person name="Drula E."/>
            <person name="Courty P.E."/>
            <person name="Kohler A."/>
            <person name="Kuo A."/>
            <person name="LaButti K."/>
            <person name="Pangilinan J."/>
            <person name="Lipzen A."/>
            <person name="Riley R."/>
            <person name="Andreopoulos W."/>
            <person name="He G."/>
            <person name="Johnson J."/>
            <person name="Nolan M."/>
            <person name="Tritt A."/>
            <person name="Barry K.W."/>
            <person name="Grigoriev I.V."/>
            <person name="Nagy L.G."/>
            <person name="Hibbett D."/>
            <person name="Henrissat B."/>
            <person name="Matheny P.B."/>
            <person name="Labbe J."/>
            <person name="Martin F.M."/>
        </authorList>
    </citation>
    <scope>NUCLEOTIDE SEQUENCE</scope>
    <source>
        <strain evidence="1">FP105234-sp</strain>
    </source>
</reference>
<keyword evidence="2" id="KW-1185">Reference proteome</keyword>
<proteinExistence type="predicted"/>
<protein>
    <submittedName>
        <fullName evidence="1">Uncharacterized protein</fullName>
    </submittedName>
</protein>
<name>A0ACB8RBS2_9AGAM</name>
<evidence type="ECO:0000313" key="1">
    <source>
        <dbReference type="EMBL" id="KAI0041493.1"/>
    </source>
</evidence>
<dbReference type="Proteomes" id="UP000814033">
    <property type="component" value="Unassembled WGS sequence"/>
</dbReference>
<sequence length="255" mass="28086">FFYRPVQRKKAVKVAAGGKRVKRGRAPAAGTNTSDTTDIIVQQGTGTDDVDLTEPERELLAEEGADNDGADGGGEVDPAKAAHDEAAVRSVKGQALLEAQAEHGIFLSAKELSVALGLFPKVAGLARRLHDSPTMQEKFDRLVDAQRGAHDQKRRLDRRVPTRWNSDYACLAAHVQFKSEVRQLTTEDGLADYALTPEQWSLAEKLKEVLEIFQDVTDLFSMAEVPLVHEVVPMLEDLELRLTYVRGEAIFPNVV</sequence>
<comment type="caution">
    <text evidence="1">The sequence shown here is derived from an EMBL/GenBank/DDBJ whole genome shotgun (WGS) entry which is preliminary data.</text>
</comment>
<dbReference type="EMBL" id="MU276119">
    <property type="protein sequence ID" value="KAI0041493.1"/>
    <property type="molecule type" value="Genomic_DNA"/>
</dbReference>
<accession>A0ACB8RBS2</accession>
<evidence type="ECO:0000313" key="2">
    <source>
        <dbReference type="Proteomes" id="UP000814033"/>
    </source>
</evidence>
<organism evidence="1 2">
    <name type="scientific">Auriscalpium vulgare</name>
    <dbReference type="NCBI Taxonomy" id="40419"/>
    <lineage>
        <taxon>Eukaryota</taxon>
        <taxon>Fungi</taxon>
        <taxon>Dikarya</taxon>
        <taxon>Basidiomycota</taxon>
        <taxon>Agaricomycotina</taxon>
        <taxon>Agaricomycetes</taxon>
        <taxon>Russulales</taxon>
        <taxon>Auriscalpiaceae</taxon>
        <taxon>Auriscalpium</taxon>
    </lineage>
</organism>
<feature type="non-terminal residue" evidence="1">
    <location>
        <position position="1"/>
    </location>
</feature>
<reference evidence="1" key="1">
    <citation type="submission" date="2021-02" db="EMBL/GenBank/DDBJ databases">
        <authorList>
            <consortium name="DOE Joint Genome Institute"/>
            <person name="Ahrendt S."/>
            <person name="Looney B.P."/>
            <person name="Miyauchi S."/>
            <person name="Morin E."/>
            <person name="Drula E."/>
            <person name="Courty P.E."/>
            <person name="Chicoki N."/>
            <person name="Fauchery L."/>
            <person name="Kohler A."/>
            <person name="Kuo A."/>
            <person name="Labutti K."/>
            <person name="Pangilinan J."/>
            <person name="Lipzen A."/>
            <person name="Riley R."/>
            <person name="Andreopoulos W."/>
            <person name="He G."/>
            <person name="Johnson J."/>
            <person name="Barry K.W."/>
            <person name="Grigoriev I.V."/>
            <person name="Nagy L."/>
            <person name="Hibbett D."/>
            <person name="Henrissat B."/>
            <person name="Matheny P.B."/>
            <person name="Labbe J."/>
            <person name="Martin F."/>
        </authorList>
    </citation>
    <scope>NUCLEOTIDE SEQUENCE</scope>
    <source>
        <strain evidence="1">FP105234-sp</strain>
    </source>
</reference>
<gene>
    <name evidence="1" type="ORF">FA95DRAFT_1641654</name>
</gene>